<dbReference type="RefSeq" id="WP_066489472.1">
    <property type="nucleotide sequence ID" value="NZ_LT596207.1"/>
</dbReference>
<protein>
    <submittedName>
        <fullName evidence="2">Transcriptional regulator</fullName>
    </submittedName>
</protein>
<keyword evidence="1" id="KW-1133">Transmembrane helix</keyword>
<evidence type="ECO:0000313" key="3">
    <source>
        <dbReference type="Proteomes" id="UP000318080"/>
    </source>
</evidence>
<gene>
    <name evidence="2" type="ORF">EJK80_01640</name>
</gene>
<feature type="transmembrane region" description="Helical" evidence="1">
    <location>
        <begin position="90"/>
        <end position="110"/>
    </location>
</feature>
<organism evidence="2 3">
    <name type="scientific">Corynebacterium phoceense</name>
    <dbReference type="NCBI Taxonomy" id="1686286"/>
    <lineage>
        <taxon>Bacteria</taxon>
        <taxon>Bacillati</taxon>
        <taxon>Actinomycetota</taxon>
        <taxon>Actinomycetes</taxon>
        <taxon>Mycobacteriales</taxon>
        <taxon>Corynebacteriaceae</taxon>
        <taxon>Corynebacterium</taxon>
    </lineage>
</organism>
<dbReference type="EMBL" id="VHIR01000002">
    <property type="protein sequence ID" value="TQE44315.1"/>
    <property type="molecule type" value="Genomic_DNA"/>
</dbReference>
<feature type="transmembrane region" description="Helical" evidence="1">
    <location>
        <begin position="30"/>
        <end position="52"/>
    </location>
</feature>
<proteinExistence type="predicted"/>
<evidence type="ECO:0000256" key="1">
    <source>
        <dbReference type="SAM" id="Phobius"/>
    </source>
</evidence>
<reference evidence="2 3" key="1">
    <citation type="submission" date="2019-06" db="EMBL/GenBank/DDBJ databases">
        <title>Draft genome of C. phoceense Strain 272.</title>
        <authorList>
            <person name="Pacheco L.G.C."/>
            <person name="Barberis C.M."/>
            <person name="Almuzara M.N."/>
            <person name="Traglia G.M."/>
            <person name="Santos C.S."/>
            <person name="Rocha D.J.P.G."/>
            <person name="Aguiar E.R.G.R."/>
            <person name="Vay C.A."/>
        </authorList>
    </citation>
    <scope>NUCLEOTIDE SEQUENCE [LARGE SCALE GENOMIC DNA]</scope>
    <source>
        <strain evidence="2 3">272</strain>
    </source>
</reference>
<dbReference type="GeneID" id="79851873"/>
<name>A0A540R992_9CORY</name>
<feature type="transmembrane region" description="Helical" evidence="1">
    <location>
        <begin position="58"/>
        <end position="78"/>
    </location>
</feature>
<sequence>MINTIARYSFNEVDRAARDEFERDSLYKSFAVAFLVIQVMTIVTGAVLAWVLPGAHALWALAVFVPLVAGEIISSTWLKTQMPRPSVTRRWSFMIPLLVVELIMFVGLYVRLMQANSDFADNFVGGGFVGVAIAFLVVPVFRRWQHGRDQRRLDAQLED</sequence>
<keyword evidence="3" id="KW-1185">Reference proteome</keyword>
<comment type="caution">
    <text evidence="2">The sequence shown here is derived from an EMBL/GenBank/DDBJ whole genome shotgun (WGS) entry which is preliminary data.</text>
</comment>
<evidence type="ECO:0000313" key="2">
    <source>
        <dbReference type="EMBL" id="TQE44315.1"/>
    </source>
</evidence>
<keyword evidence="1" id="KW-0812">Transmembrane</keyword>
<keyword evidence="1" id="KW-0472">Membrane</keyword>
<accession>A0A540R992</accession>
<dbReference type="Proteomes" id="UP000318080">
    <property type="component" value="Unassembled WGS sequence"/>
</dbReference>
<dbReference type="AlphaFoldDB" id="A0A540R992"/>
<dbReference type="STRING" id="1686286.GCA_900092335_00537"/>
<feature type="transmembrane region" description="Helical" evidence="1">
    <location>
        <begin position="122"/>
        <end position="141"/>
    </location>
</feature>